<dbReference type="PANTHER" id="PTHR43245">
    <property type="entry name" value="BIFUNCTIONAL POLYMYXIN RESISTANCE PROTEIN ARNA"/>
    <property type="match status" value="1"/>
</dbReference>
<keyword evidence="1" id="KW-0813">Transport</keyword>
<evidence type="ECO:0000313" key="4">
    <source>
        <dbReference type="EMBL" id="MFC4529439.1"/>
    </source>
</evidence>
<dbReference type="InterPro" id="IPR006036">
    <property type="entry name" value="K_uptake_TrkA"/>
</dbReference>
<evidence type="ECO:0000256" key="1">
    <source>
        <dbReference type="ARBA" id="ARBA00022538"/>
    </source>
</evidence>
<sequence>MGKHVIVGSGQVGGQLAETLAESGNEVVIVTRSGSGPSVPGITRLAADASDADRLAGIATGADALYNCANPRYHEWARDWPPMAGAMLTAAERSGAVLVVTGNLYGYGPVDRPMTEDMPLAAPGTKGKVRARMWRDALAAHEAGRVRVTEIRGSDYFGPGMSDQSIFGDRFLRPLIAGKPIRVPADPDQPHSLTYLPDVVRALATAAVDERAWGRAWHVPSAPASTVRQIAVRLAELAGAPAPRVSSIPHVVMRVAGAFSPLLRELEETRYQFVRPFTVDSSAFESTFGVAPTPMDIALKQTLDWWRAR</sequence>
<feature type="domain" description="NAD-dependent epimerase/dehydratase" evidence="3">
    <location>
        <begin position="8"/>
        <end position="209"/>
    </location>
</feature>
<keyword evidence="1" id="KW-0633">Potassium transport</keyword>
<dbReference type="EMBL" id="JBHSFP010000001">
    <property type="protein sequence ID" value="MFC4529439.1"/>
    <property type="molecule type" value="Genomic_DNA"/>
</dbReference>
<organism evidence="4 5">
    <name type="scientific">Sphaerisporangium dianthi</name>
    <dbReference type="NCBI Taxonomy" id="1436120"/>
    <lineage>
        <taxon>Bacteria</taxon>
        <taxon>Bacillati</taxon>
        <taxon>Actinomycetota</taxon>
        <taxon>Actinomycetes</taxon>
        <taxon>Streptosporangiales</taxon>
        <taxon>Streptosporangiaceae</taxon>
        <taxon>Sphaerisporangium</taxon>
    </lineage>
</organism>
<dbReference type="RefSeq" id="WP_380835938.1">
    <property type="nucleotide sequence ID" value="NZ_JBHSFP010000001.1"/>
</dbReference>
<dbReference type="PANTHER" id="PTHR43245:SF13">
    <property type="entry name" value="UDP-D-APIOSE_UDP-D-XYLOSE SYNTHASE 2"/>
    <property type="match status" value="1"/>
</dbReference>
<dbReference type="InterPro" id="IPR050177">
    <property type="entry name" value="Lipid_A_modif_metabolic_enz"/>
</dbReference>
<dbReference type="PRINTS" id="PR00335">
    <property type="entry name" value="KUPTAKETRKA"/>
</dbReference>
<keyword evidence="2" id="KW-0630">Potassium</keyword>
<dbReference type="InterPro" id="IPR001509">
    <property type="entry name" value="Epimerase_deHydtase"/>
</dbReference>
<protein>
    <submittedName>
        <fullName evidence="4">NAD-dependent epimerase/dehydratase family protein</fullName>
    </submittedName>
</protein>
<dbReference type="Proteomes" id="UP001596004">
    <property type="component" value="Unassembled WGS sequence"/>
</dbReference>
<dbReference type="Pfam" id="PF01370">
    <property type="entry name" value="Epimerase"/>
    <property type="match status" value="1"/>
</dbReference>
<evidence type="ECO:0000313" key="5">
    <source>
        <dbReference type="Proteomes" id="UP001596004"/>
    </source>
</evidence>
<keyword evidence="1" id="KW-0406">Ion transport</keyword>
<accession>A0ABV9C8W8</accession>
<dbReference type="Gene3D" id="3.40.50.720">
    <property type="entry name" value="NAD(P)-binding Rossmann-like Domain"/>
    <property type="match status" value="1"/>
</dbReference>
<keyword evidence="5" id="KW-1185">Reference proteome</keyword>
<comment type="caution">
    <text evidence="4">The sequence shown here is derived from an EMBL/GenBank/DDBJ whole genome shotgun (WGS) entry which is preliminary data.</text>
</comment>
<evidence type="ECO:0000259" key="3">
    <source>
        <dbReference type="Pfam" id="PF01370"/>
    </source>
</evidence>
<dbReference type="InterPro" id="IPR036291">
    <property type="entry name" value="NAD(P)-bd_dom_sf"/>
</dbReference>
<reference evidence="5" key="1">
    <citation type="journal article" date="2019" name="Int. J. Syst. Evol. Microbiol.">
        <title>The Global Catalogue of Microorganisms (GCM) 10K type strain sequencing project: providing services to taxonomists for standard genome sequencing and annotation.</title>
        <authorList>
            <consortium name="The Broad Institute Genomics Platform"/>
            <consortium name="The Broad Institute Genome Sequencing Center for Infectious Disease"/>
            <person name="Wu L."/>
            <person name="Ma J."/>
        </authorList>
    </citation>
    <scope>NUCLEOTIDE SEQUENCE [LARGE SCALE GENOMIC DNA]</scope>
    <source>
        <strain evidence="5">CGMCC 4.7132</strain>
    </source>
</reference>
<name>A0ABV9C8W8_9ACTN</name>
<gene>
    <name evidence="4" type="ORF">ACFO60_01590</name>
</gene>
<dbReference type="SUPFAM" id="SSF51735">
    <property type="entry name" value="NAD(P)-binding Rossmann-fold domains"/>
    <property type="match status" value="1"/>
</dbReference>
<proteinExistence type="predicted"/>
<evidence type="ECO:0000256" key="2">
    <source>
        <dbReference type="ARBA" id="ARBA00022958"/>
    </source>
</evidence>